<feature type="region of interest" description="Disordered" evidence="1">
    <location>
        <begin position="240"/>
        <end position="269"/>
    </location>
</feature>
<feature type="compositionally biased region" description="Basic and acidic residues" evidence="1">
    <location>
        <begin position="111"/>
        <end position="121"/>
    </location>
</feature>
<feature type="region of interest" description="Disordered" evidence="1">
    <location>
        <begin position="159"/>
        <end position="192"/>
    </location>
</feature>
<feature type="compositionally biased region" description="Polar residues" evidence="1">
    <location>
        <begin position="352"/>
        <end position="364"/>
    </location>
</feature>
<evidence type="ECO:0000313" key="2">
    <source>
        <dbReference type="EMBL" id="KAJ7328252.1"/>
    </source>
</evidence>
<sequence length="520" mass="58596">MVEFNPCGCANHLRHIWLEIARCTSFFFAYNDDERQRRRRRARRGDLFRRRRYDTRRHLGAESRTRARRRAWRESGAESAEESRRRARAAGAPAARSGSLAAGAHARRGGRRDGFTVEDDPLVRYDDPASTRRRRYWKSGRASALMCRDADKGAERQCSESGACSRPQQRELQPALRGRHHAADDEHPGSARGWHELRPSHLHFHLIILSYALVLAAPTHRLIARMNLTHTVGDLRGLIDATSTSSSPAPAPPAAPTPSAPPSPRACSTGRCTVKEAGLGGMVVVQSWEVVMGGRRDLERGNGSGREGMGRPSARPRLRCALTMRVRRRRRCEEPKVPPRTKSRKSGHPTVQKPSPHSNGSSAVRSMAARQESLVPCLAASDRAHQQPSWGNKHVGTGHCVEETDERMKRCGRCKAARYRDQQRVKIKSRLLDTAASRGHNIPLFIFMINLQRELLFLGSRRRSSRYYRPTNELAFVVQQNGITIDFGNFMAAFIQEIWYIPPPATDVLILVSNWFSHLD</sequence>
<dbReference type="Proteomes" id="UP001218218">
    <property type="component" value="Unassembled WGS sequence"/>
</dbReference>
<feature type="region of interest" description="Disordered" evidence="1">
    <location>
        <begin position="59"/>
        <end position="121"/>
    </location>
</feature>
<dbReference type="EMBL" id="JARIHO010000039">
    <property type="protein sequence ID" value="KAJ7328252.1"/>
    <property type="molecule type" value="Genomic_DNA"/>
</dbReference>
<organism evidence="2 3">
    <name type="scientific">Mycena albidolilacea</name>
    <dbReference type="NCBI Taxonomy" id="1033008"/>
    <lineage>
        <taxon>Eukaryota</taxon>
        <taxon>Fungi</taxon>
        <taxon>Dikarya</taxon>
        <taxon>Basidiomycota</taxon>
        <taxon>Agaricomycotina</taxon>
        <taxon>Agaricomycetes</taxon>
        <taxon>Agaricomycetidae</taxon>
        <taxon>Agaricales</taxon>
        <taxon>Marasmiineae</taxon>
        <taxon>Mycenaceae</taxon>
        <taxon>Mycena</taxon>
    </lineage>
</organism>
<evidence type="ECO:0000256" key="1">
    <source>
        <dbReference type="SAM" id="MobiDB-lite"/>
    </source>
</evidence>
<feature type="compositionally biased region" description="Pro residues" evidence="1">
    <location>
        <begin position="249"/>
        <end position="264"/>
    </location>
</feature>
<comment type="caution">
    <text evidence="2">The sequence shown here is derived from an EMBL/GenBank/DDBJ whole genome shotgun (WGS) entry which is preliminary data.</text>
</comment>
<feature type="region of interest" description="Disordered" evidence="1">
    <location>
        <begin position="296"/>
        <end position="367"/>
    </location>
</feature>
<feature type="compositionally biased region" description="Polar residues" evidence="1">
    <location>
        <begin position="159"/>
        <end position="171"/>
    </location>
</feature>
<gene>
    <name evidence="2" type="ORF">DFH08DRAFT_815759</name>
</gene>
<feature type="compositionally biased region" description="Basic and acidic residues" evidence="1">
    <location>
        <begin position="72"/>
        <end position="84"/>
    </location>
</feature>
<protein>
    <submittedName>
        <fullName evidence="2">Uncharacterized protein</fullName>
    </submittedName>
</protein>
<feature type="compositionally biased region" description="Low complexity" evidence="1">
    <location>
        <begin position="89"/>
        <end position="104"/>
    </location>
</feature>
<feature type="compositionally biased region" description="Basic and acidic residues" evidence="1">
    <location>
        <begin position="181"/>
        <end position="192"/>
    </location>
</feature>
<keyword evidence="3" id="KW-1185">Reference proteome</keyword>
<proteinExistence type="predicted"/>
<dbReference type="AlphaFoldDB" id="A0AAD7EID6"/>
<evidence type="ECO:0000313" key="3">
    <source>
        <dbReference type="Proteomes" id="UP001218218"/>
    </source>
</evidence>
<name>A0AAD7EID6_9AGAR</name>
<reference evidence="2" key="1">
    <citation type="submission" date="2023-03" db="EMBL/GenBank/DDBJ databases">
        <title>Massive genome expansion in bonnet fungi (Mycena s.s.) driven by repeated elements and novel gene families across ecological guilds.</title>
        <authorList>
            <consortium name="Lawrence Berkeley National Laboratory"/>
            <person name="Harder C.B."/>
            <person name="Miyauchi S."/>
            <person name="Viragh M."/>
            <person name="Kuo A."/>
            <person name="Thoen E."/>
            <person name="Andreopoulos B."/>
            <person name="Lu D."/>
            <person name="Skrede I."/>
            <person name="Drula E."/>
            <person name="Henrissat B."/>
            <person name="Morin E."/>
            <person name="Kohler A."/>
            <person name="Barry K."/>
            <person name="LaButti K."/>
            <person name="Morin E."/>
            <person name="Salamov A."/>
            <person name="Lipzen A."/>
            <person name="Mereny Z."/>
            <person name="Hegedus B."/>
            <person name="Baldrian P."/>
            <person name="Stursova M."/>
            <person name="Weitz H."/>
            <person name="Taylor A."/>
            <person name="Grigoriev I.V."/>
            <person name="Nagy L.G."/>
            <person name="Martin F."/>
            <person name="Kauserud H."/>
        </authorList>
    </citation>
    <scope>NUCLEOTIDE SEQUENCE</scope>
    <source>
        <strain evidence="2">CBHHK002</strain>
    </source>
</reference>
<accession>A0AAD7EID6</accession>